<dbReference type="AlphaFoldDB" id="A0A134AJ50"/>
<dbReference type="EMBL" id="LSDD01000059">
    <property type="protein sequence ID" value="KXB67761.1"/>
    <property type="molecule type" value="Genomic_DNA"/>
</dbReference>
<dbReference type="Proteomes" id="UP000070483">
    <property type="component" value="Unassembled WGS sequence"/>
</dbReference>
<accession>A0A134AJ50</accession>
<organism evidence="1 2">
    <name type="scientific">Leptotrichia wadei</name>
    <dbReference type="NCBI Taxonomy" id="157687"/>
    <lineage>
        <taxon>Bacteria</taxon>
        <taxon>Fusobacteriati</taxon>
        <taxon>Fusobacteriota</taxon>
        <taxon>Fusobacteriia</taxon>
        <taxon>Fusobacteriales</taxon>
        <taxon>Leptotrichiaceae</taxon>
        <taxon>Leptotrichia</taxon>
    </lineage>
</organism>
<sequence length="334" mass="38433">MDELHVGVMDANSEVTSDASDVYVQRFDKEYSKEEKKKLKEAQNAKINISKKIYNLNNPHENSTFLSELKKISYATPYKYRVVSPYFGFYFLSAKEQKKYLKKITDKDGKEFTGLMVDTFDPKGYEKLKNSKEYTVAMLKVNVQSYGTARDYFQKNGLKSGTVTLTNPKIVSQNFVSHSTIAKVIPDPLGVGAAITNGDGLNITLRRAGVKSYIKINVTKENSKGEKFVTITRYTRIGDKFVEPLNLMFGLPDKGDKGTPYTILTNYEKHEIYKNARFVVKGKTPNQIIKEINTSIETRRNEEMRNVKLKDILMESLKFREENRFKYKYINPIF</sequence>
<evidence type="ECO:0000313" key="2">
    <source>
        <dbReference type="Proteomes" id="UP000070483"/>
    </source>
</evidence>
<dbReference type="RefSeq" id="WP_060917733.1">
    <property type="nucleotide sequence ID" value="NZ_KQ960048.1"/>
</dbReference>
<comment type="caution">
    <text evidence="1">The sequence shown here is derived from an EMBL/GenBank/DDBJ whole genome shotgun (WGS) entry which is preliminary data.</text>
</comment>
<protein>
    <submittedName>
        <fullName evidence="1">Uncharacterized protein</fullName>
    </submittedName>
</protein>
<evidence type="ECO:0000313" key="1">
    <source>
        <dbReference type="EMBL" id="KXB67761.1"/>
    </source>
</evidence>
<reference evidence="2" key="1">
    <citation type="submission" date="2016-01" db="EMBL/GenBank/DDBJ databases">
        <authorList>
            <person name="Mitreva M."/>
            <person name="Pepin K.H."/>
            <person name="Mihindukulasuriya K.A."/>
            <person name="Fulton R."/>
            <person name="Fronick C."/>
            <person name="O'Laughlin M."/>
            <person name="Miner T."/>
            <person name="Herter B."/>
            <person name="Rosa B.A."/>
            <person name="Cordes M."/>
            <person name="Tomlinson C."/>
            <person name="Wollam A."/>
            <person name="Palsikar V.B."/>
            <person name="Mardis E.R."/>
            <person name="Wilson R.K."/>
        </authorList>
    </citation>
    <scope>NUCLEOTIDE SEQUENCE [LARGE SCALE GENOMIC DNA]</scope>
    <source>
        <strain evidence="2">KA00185</strain>
    </source>
</reference>
<keyword evidence="2" id="KW-1185">Reference proteome</keyword>
<gene>
    <name evidence="1" type="ORF">HMPREF3180_00900</name>
</gene>
<proteinExistence type="predicted"/>
<name>A0A134AJ50_9FUSO</name>
<dbReference type="PATRIC" id="fig|157687.3.peg.899"/>
<dbReference type="STRING" id="157687.HMPREF3180_00900"/>